<protein>
    <submittedName>
        <fullName evidence="3">Ferritin-like protein</fullName>
    </submittedName>
</protein>
<keyword evidence="4" id="KW-1185">Reference proteome</keyword>
<evidence type="ECO:0000259" key="2">
    <source>
        <dbReference type="Pfam" id="PF12902"/>
    </source>
</evidence>
<evidence type="ECO:0000313" key="3">
    <source>
        <dbReference type="EMBL" id="MFE9606347.1"/>
    </source>
</evidence>
<dbReference type="PROSITE" id="PS51318">
    <property type="entry name" value="TAT"/>
    <property type="match status" value="1"/>
</dbReference>
<accession>A0ABW6MJL9</accession>
<organism evidence="3 4">
    <name type="scientific">Streptomyces hokutonensis</name>
    <dbReference type="NCBI Taxonomy" id="1306990"/>
    <lineage>
        <taxon>Bacteria</taxon>
        <taxon>Bacillati</taxon>
        <taxon>Actinomycetota</taxon>
        <taxon>Actinomycetes</taxon>
        <taxon>Kitasatosporales</taxon>
        <taxon>Streptomycetaceae</taxon>
        <taxon>Streptomyces</taxon>
    </lineage>
</organism>
<name>A0ABW6MJL9_9ACTN</name>
<dbReference type="PANTHER" id="PTHR34400:SF4">
    <property type="entry name" value="MEMBRANE PROTEIN"/>
    <property type="match status" value="1"/>
</dbReference>
<dbReference type="Gene3D" id="1.20.1260.10">
    <property type="match status" value="1"/>
</dbReference>
<reference evidence="3 4" key="1">
    <citation type="submission" date="2024-10" db="EMBL/GenBank/DDBJ databases">
        <title>The Natural Products Discovery Center: Release of the First 8490 Sequenced Strains for Exploring Actinobacteria Biosynthetic Diversity.</title>
        <authorList>
            <person name="Kalkreuter E."/>
            <person name="Kautsar S.A."/>
            <person name="Yang D."/>
            <person name="Bader C.D."/>
            <person name="Teijaro C.N."/>
            <person name="Fluegel L."/>
            <person name="Davis C.M."/>
            <person name="Simpson J.R."/>
            <person name="Lauterbach L."/>
            <person name="Steele A.D."/>
            <person name="Gui C."/>
            <person name="Meng S."/>
            <person name="Li G."/>
            <person name="Viehrig K."/>
            <person name="Ye F."/>
            <person name="Su P."/>
            <person name="Kiefer A.F."/>
            <person name="Nichols A."/>
            <person name="Cepeda A.J."/>
            <person name="Yan W."/>
            <person name="Fan B."/>
            <person name="Jiang Y."/>
            <person name="Adhikari A."/>
            <person name="Zheng C.-J."/>
            <person name="Schuster L."/>
            <person name="Cowan T.M."/>
            <person name="Smanski M.J."/>
            <person name="Chevrette M.G."/>
            <person name="De Carvalho L.P.S."/>
            <person name="Shen B."/>
        </authorList>
    </citation>
    <scope>NUCLEOTIDE SEQUENCE [LARGE SCALE GENOMIC DNA]</scope>
    <source>
        <strain evidence="3 4">NPDC006488</strain>
    </source>
</reference>
<gene>
    <name evidence="3" type="ORF">ACFYNQ_48400</name>
</gene>
<dbReference type="EMBL" id="JBIAHM010000026">
    <property type="protein sequence ID" value="MFE9606347.1"/>
    <property type="molecule type" value="Genomic_DNA"/>
</dbReference>
<sequence length="402" mass="42382">MSGGNVTGTREEPDESAISPVGRRSVLASAALAAAAPVTAAGSGHAAVAAGSGPAAVAVAASGPAAFAPDGPPGVPGCGAVARLLAVPESGRGATWLRSALQVAVELELATIPPYLCGWWSVVDRRGEAARLIQRIVGDEMYHLGVVCNLLVAVGGRPRMRDRAPIYPGPLPGGVRAGLNIYLSGLTRSFVHDVMMAIEAPDEPLARTRHSSPSIGDFYTDLLRAFHRTAPRLSTRGQLSSTIGSDVLKPVRTLDDVERSIEIVKEQGEGTASSPADAFHDDHPAHYYAFAEIYHGRQLRETSHGWQFTGPAVPFPDARPMARVPAGGWPHPPGDVQLLVDRFDGIYNDLLAALDDAWGDGGPRSLGTAVRAMRALEDPAVRLMETTIPDAPGNYGPQFRRL</sequence>
<dbReference type="Pfam" id="PF12902">
    <property type="entry name" value="Ferritin-like"/>
    <property type="match status" value="1"/>
</dbReference>
<dbReference type="PANTHER" id="PTHR34400">
    <property type="match status" value="1"/>
</dbReference>
<comment type="caution">
    <text evidence="3">The sequence shown here is derived from an EMBL/GenBank/DDBJ whole genome shotgun (WGS) entry which is preliminary data.</text>
</comment>
<dbReference type="InterPro" id="IPR006311">
    <property type="entry name" value="TAT_signal"/>
</dbReference>
<dbReference type="InterPro" id="IPR026820">
    <property type="entry name" value="VioB/RebD_dom"/>
</dbReference>
<dbReference type="RefSeq" id="WP_388115024.1">
    <property type="nucleotide sequence ID" value="NZ_JBIAHM010000026.1"/>
</dbReference>
<feature type="region of interest" description="Disordered" evidence="1">
    <location>
        <begin position="1"/>
        <end position="21"/>
    </location>
</feature>
<evidence type="ECO:0000313" key="4">
    <source>
        <dbReference type="Proteomes" id="UP001601303"/>
    </source>
</evidence>
<proteinExistence type="predicted"/>
<dbReference type="InterPro" id="IPR012347">
    <property type="entry name" value="Ferritin-like"/>
</dbReference>
<dbReference type="Proteomes" id="UP001601303">
    <property type="component" value="Unassembled WGS sequence"/>
</dbReference>
<evidence type="ECO:0000256" key="1">
    <source>
        <dbReference type="SAM" id="MobiDB-lite"/>
    </source>
</evidence>
<feature type="domain" description="Iminophenyl-pyruvate dimer synthase" evidence="2">
    <location>
        <begin position="101"/>
        <end position="295"/>
    </location>
</feature>